<dbReference type="PANTHER" id="PTHR46586:SF3">
    <property type="entry name" value="ANKYRIN REPEAT-CONTAINING PROTEIN"/>
    <property type="match status" value="1"/>
</dbReference>
<dbReference type="EMBL" id="MG011691">
    <property type="protein sequence ID" value="AVK77367.1"/>
    <property type="molecule type" value="Genomic_DNA"/>
</dbReference>
<dbReference type="Gene3D" id="1.25.40.20">
    <property type="entry name" value="Ankyrin repeat-containing domain"/>
    <property type="match status" value="2"/>
</dbReference>
<proteinExistence type="predicted"/>
<dbReference type="InterPro" id="IPR052050">
    <property type="entry name" value="SecEffector_AnkRepeat"/>
</dbReference>
<dbReference type="InterPro" id="IPR036770">
    <property type="entry name" value="Ankyrin_rpt-contain_sf"/>
</dbReference>
<dbReference type="Proteomes" id="UP000249758">
    <property type="component" value="Segment"/>
</dbReference>
<reference evidence="1" key="1">
    <citation type="journal article" date="2018" name="Nat. Commun.">
        <title>Diversity and evolution of the emerging Pandoraviridae family.</title>
        <authorList>
            <person name="Legendre M."/>
            <person name="Fabre E."/>
            <person name="Poirot O."/>
            <person name="Jeudy S."/>
            <person name="Lartigue A."/>
            <person name="Alempic J.M."/>
            <person name="Beucher L."/>
            <person name="Philippe N."/>
            <person name="Bertaux L."/>
            <person name="Christo-Foroux E."/>
            <person name="Labadie K."/>
            <person name="Coute Y."/>
            <person name="Abergel C."/>
            <person name="Claverie J.M."/>
        </authorList>
    </citation>
    <scope>NUCLEOTIDE SEQUENCE [LARGE SCALE GENOMIC DNA]</scope>
    <source>
        <strain evidence="1">Macleodensis</strain>
    </source>
</reference>
<sequence>MCDATMETKKGTKNTVAELPIPSSPPKLANIDISSLPLQILCVILDALDNDVDFCACVSAHSCFRTAAHNEDSYDARRLRAWTRQGAPRLAARGNTDALEALADHDVALCRSHLVATAAGGHLDTVAWLYARDLVDDTKVDPHGNCTALDAAAANGHMDIVRFLHEKDDGTQKHGPVATTAAMDDAAEHGHLHVVEFLDRHRSEGCTERAMDWAAFYGHVAIVALLHERRSEGCTKWAMDAAAANGHLRVVAYLDQHRSEGCTTAAMDGAAAEGHLGVFAYLYWHRTEGCTENALLDAQAGDHWDIVEFIEKHKIKPGRLSRRTRRGAPT</sequence>
<dbReference type="Pfam" id="PF12796">
    <property type="entry name" value="Ank_2"/>
    <property type="match status" value="1"/>
</dbReference>
<dbReference type="InterPro" id="IPR002110">
    <property type="entry name" value="Ankyrin_rpt"/>
</dbReference>
<dbReference type="RefSeq" id="YP_009481363.1">
    <property type="nucleotide sequence ID" value="NC_037665.1"/>
</dbReference>
<dbReference type="KEGG" id="vg:36841822"/>
<protein>
    <submittedName>
        <fullName evidence="1">Ankyrin repeat domain containing protein</fullName>
    </submittedName>
</protein>
<evidence type="ECO:0000313" key="1">
    <source>
        <dbReference type="EMBL" id="AVK77367.1"/>
    </source>
</evidence>
<dbReference type="SUPFAM" id="SSF48403">
    <property type="entry name" value="Ankyrin repeat"/>
    <property type="match status" value="1"/>
</dbReference>
<name>A0A2U7UFW2_9VIRU</name>
<organism evidence="1">
    <name type="scientific">Pandoravirus macleodensis</name>
    <dbReference type="NCBI Taxonomy" id="2107707"/>
    <lineage>
        <taxon>Viruses</taxon>
        <taxon>Pandoravirus</taxon>
    </lineage>
</organism>
<dbReference type="PANTHER" id="PTHR46586">
    <property type="entry name" value="ANKYRIN REPEAT-CONTAINING PROTEIN"/>
    <property type="match status" value="1"/>
</dbReference>
<gene>
    <name evidence="1" type="ORF">pmac_cds_679</name>
</gene>
<dbReference type="GeneID" id="36841822"/>
<accession>A0A2U7UFW2</accession>